<accession>A0A2T0PU62</accession>
<evidence type="ECO:0000256" key="2">
    <source>
        <dbReference type="SAM" id="Phobius"/>
    </source>
</evidence>
<gene>
    <name evidence="3" type="ORF">CLV72_110201</name>
</gene>
<organism evidence="3 4">
    <name type="scientific">Allonocardiopsis opalescens</name>
    <dbReference type="NCBI Taxonomy" id="1144618"/>
    <lineage>
        <taxon>Bacteria</taxon>
        <taxon>Bacillati</taxon>
        <taxon>Actinomycetota</taxon>
        <taxon>Actinomycetes</taxon>
        <taxon>Streptosporangiales</taxon>
        <taxon>Allonocardiopsis</taxon>
    </lineage>
</organism>
<proteinExistence type="predicted"/>
<dbReference type="EMBL" id="PVZC01000010">
    <property type="protein sequence ID" value="PRX92441.1"/>
    <property type="molecule type" value="Genomic_DNA"/>
</dbReference>
<evidence type="ECO:0000313" key="3">
    <source>
        <dbReference type="EMBL" id="PRX92441.1"/>
    </source>
</evidence>
<keyword evidence="4" id="KW-1185">Reference proteome</keyword>
<feature type="compositionally biased region" description="Pro residues" evidence="1">
    <location>
        <begin position="218"/>
        <end position="229"/>
    </location>
</feature>
<keyword evidence="2" id="KW-0812">Transmembrane</keyword>
<dbReference type="RefSeq" id="WP_106252703.1">
    <property type="nucleotide sequence ID" value="NZ_PVZC01000010.1"/>
</dbReference>
<reference evidence="3 4" key="1">
    <citation type="submission" date="2018-03" db="EMBL/GenBank/DDBJ databases">
        <title>Genomic Encyclopedia of Archaeal and Bacterial Type Strains, Phase II (KMG-II): from individual species to whole genera.</title>
        <authorList>
            <person name="Goeker M."/>
        </authorList>
    </citation>
    <scope>NUCLEOTIDE SEQUENCE [LARGE SCALE GENOMIC DNA]</scope>
    <source>
        <strain evidence="3 4">DSM 45601</strain>
    </source>
</reference>
<dbReference type="AlphaFoldDB" id="A0A2T0PU62"/>
<feature type="region of interest" description="Disordered" evidence="1">
    <location>
        <begin position="90"/>
        <end position="118"/>
    </location>
</feature>
<feature type="transmembrane region" description="Helical" evidence="2">
    <location>
        <begin position="131"/>
        <end position="149"/>
    </location>
</feature>
<evidence type="ECO:0000313" key="4">
    <source>
        <dbReference type="Proteomes" id="UP000237846"/>
    </source>
</evidence>
<evidence type="ECO:0000256" key="1">
    <source>
        <dbReference type="SAM" id="MobiDB-lite"/>
    </source>
</evidence>
<keyword evidence="2" id="KW-1133">Transmembrane helix</keyword>
<dbReference type="Proteomes" id="UP000237846">
    <property type="component" value="Unassembled WGS sequence"/>
</dbReference>
<feature type="transmembrane region" description="Helical" evidence="2">
    <location>
        <begin position="36"/>
        <end position="56"/>
    </location>
</feature>
<feature type="compositionally biased region" description="Pro residues" evidence="1">
    <location>
        <begin position="197"/>
        <end position="209"/>
    </location>
</feature>
<comment type="caution">
    <text evidence="3">The sequence shown here is derived from an EMBL/GenBank/DDBJ whole genome shotgun (WGS) entry which is preliminary data.</text>
</comment>
<feature type="compositionally biased region" description="Low complexity" evidence="1">
    <location>
        <begin position="255"/>
        <end position="267"/>
    </location>
</feature>
<name>A0A2T0PU62_9ACTN</name>
<protein>
    <submittedName>
        <fullName evidence="3">Uncharacterized protein</fullName>
    </submittedName>
</protein>
<feature type="compositionally biased region" description="Pro residues" evidence="1">
    <location>
        <begin position="236"/>
        <end position="246"/>
    </location>
</feature>
<sequence>MSGRRIELSAAQIVGGGLATLTAAVAASYLGVYGTIAGAAVMSVLSTAGGAVYEHYLKQGGRRARELAAQARRASRQGTPAATAAFTAVSAEPAPPGPEDPERPGEGAELAADEDPAAPSASFWRRHARSLLAGAAVVFIGAMAVIVLVESATGRPLAGTVRGEPGHGTSLWGGELGTTAPTEDPGPAEPTADTTDPPGPADTAPPEPTGEPGTGTAPPEPEPSQPAPPADTTAPPVEPTAPPAEPEPPEDPPADDGAAGEDAAPAG</sequence>
<keyword evidence="2" id="KW-0472">Membrane</keyword>
<feature type="region of interest" description="Disordered" evidence="1">
    <location>
        <begin position="158"/>
        <end position="267"/>
    </location>
</feature>